<sequence length="142" mass="16127">MKLPTGFQLIGQVGLKDYESWVSYFANQEENECRDPITMRAYARVGLMGNPSDGFNGKTVSLSIANFWAEVTITESSNLRLIPHPVNDPTEFGSMSDLYGISDKEGYLGGLRLLQATCKKFYYYCVQRGYMRVWCTWISPSH</sequence>
<reference evidence="1 2" key="1">
    <citation type="journal article" date="2024" name="BMC Genomics">
        <title>Genome assembly of redclaw crayfish (Cherax quadricarinatus) provides insights into its immune adaptation and hypoxia tolerance.</title>
        <authorList>
            <person name="Liu Z."/>
            <person name="Zheng J."/>
            <person name="Li H."/>
            <person name="Fang K."/>
            <person name="Wang S."/>
            <person name="He J."/>
            <person name="Zhou D."/>
            <person name="Weng S."/>
            <person name="Chi M."/>
            <person name="Gu Z."/>
            <person name="He J."/>
            <person name="Li F."/>
            <person name="Wang M."/>
        </authorList>
    </citation>
    <scope>NUCLEOTIDE SEQUENCE [LARGE SCALE GENOMIC DNA]</scope>
    <source>
        <strain evidence="1">ZL_2023a</strain>
    </source>
</reference>
<dbReference type="GO" id="GO:0047940">
    <property type="term" value="F:glucuronokinase activity"/>
    <property type="evidence" value="ECO:0007669"/>
    <property type="project" value="TreeGrafter"/>
</dbReference>
<evidence type="ECO:0000313" key="2">
    <source>
        <dbReference type="Proteomes" id="UP001445076"/>
    </source>
</evidence>
<dbReference type="EMBL" id="JARKIK010000039">
    <property type="protein sequence ID" value="KAK8738551.1"/>
    <property type="molecule type" value="Genomic_DNA"/>
</dbReference>
<dbReference type="AlphaFoldDB" id="A0AAW0X2H6"/>
<protein>
    <submittedName>
        <fullName evidence="1">Uncharacterized protein</fullName>
    </submittedName>
</protein>
<name>A0AAW0X2H6_CHEQU</name>
<comment type="caution">
    <text evidence="1">The sequence shown here is derived from an EMBL/GenBank/DDBJ whole genome shotgun (WGS) entry which is preliminary data.</text>
</comment>
<gene>
    <name evidence="1" type="ORF">OTU49_003931</name>
</gene>
<proteinExistence type="predicted"/>
<dbReference type="Proteomes" id="UP001445076">
    <property type="component" value="Unassembled WGS sequence"/>
</dbReference>
<keyword evidence="2" id="KW-1185">Reference proteome</keyword>
<dbReference type="InterPro" id="IPR053034">
    <property type="entry name" value="Glucuronokinase-like"/>
</dbReference>
<accession>A0AAW0X2H6</accession>
<dbReference type="InterPro" id="IPR020568">
    <property type="entry name" value="Ribosomal_Su5_D2-typ_SF"/>
</dbReference>
<dbReference type="PANTHER" id="PTHR38710">
    <property type="entry name" value="WITH PUTATIVE URIDYL PYROPHOSPHORYLASE-RELATED"/>
    <property type="match status" value="1"/>
</dbReference>
<evidence type="ECO:0000313" key="1">
    <source>
        <dbReference type="EMBL" id="KAK8738551.1"/>
    </source>
</evidence>
<dbReference type="SUPFAM" id="SSF54211">
    <property type="entry name" value="Ribosomal protein S5 domain 2-like"/>
    <property type="match status" value="1"/>
</dbReference>
<organism evidence="1 2">
    <name type="scientific">Cherax quadricarinatus</name>
    <name type="common">Australian red claw crayfish</name>
    <dbReference type="NCBI Taxonomy" id="27406"/>
    <lineage>
        <taxon>Eukaryota</taxon>
        <taxon>Metazoa</taxon>
        <taxon>Ecdysozoa</taxon>
        <taxon>Arthropoda</taxon>
        <taxon>Crustacea</taxon>
        <taxon>Multicrustacea</taxon>
        <taxon>Malacostraca</taxon>
        <taxon>Eumalacostraca</taxon>
        <taxon>Eucarida</taxon>
        <taxon>Decapoda</taxon>
        <taxon>Pleocyemata</taxon>
        <taxon>Astacidea</taxon>
        <taxon>Parastacoidea</taxon>
        <taxon>Parastacidae</taxon>
        <taxon>Cherax</taxon>
    </lineage>
</organism>
<dbReference type="PANTHER" id="PTHR38710:SF1">
    <property type="entry name" value="WITH PUTATIVE URIDYL PYROPHOSPHORYLASE-RELATED"/>
    <property type="match status" value="1"/>
</dbReference>